<keyword evidence="2" id="KW-1133">Transmembrane helix</keyword>
<evidence type="ECO:0000313" key="4">
    <source>
        <dbReference type="Proteomes" id="UP000616769"/>
    </source>
</evidence>
<name>A0A132AA31_SARSC</name>
<feature type="compositionally biased region" description="Polar residues" evidence="1">
    <location>
        <begin position="85"/>
        <end position="111"/>
    </location>
</feature>
<protein>
    <submittedName>
        <fullName evidence="3">Uncharacterized protein</fullName>
    </submittedName>
</protein>
<dbReference type="Proteomes" id="UP000616769">
    <property type="component" value="Unassembled WGS sequence"/>
</dbReference>
<accession>A0A132AA31</accession>
<gene>
    <name evidence="3" type="ORF">QR98_0062690</name>
</gene>
<dbReference type="EMBL" id="JXLN01011866">
    <property type="protein sequence ID" value="KPM07767.1"/>
    <property type="molecule type" value="Genomic_DNA"/>
</dbReference>
<dbReference type="AlphaFoldDB" id="A0A132AA31"/>
<reference evidence="3 4" key="1">
    <citation type="journal article" date="2015" name="Parasit. Vectors">
        <title>Draft genome of the scabies mite.</title>
        <authorList>
            <person name="Rider S.D.Jr."/>
            <person name="Morgan M.S."/>
            <person name="Arlian L.G."/>
        </authorList>
    </citation>
    <scope>NUCLEOTIDE SEQUENCE [LARGE SCALE GENOMIC DNA]</scope>
    <source>
        <strain evidence="3">Arlian Lab</strain>
    </source>
</reference>
<sequence>MNQIRNVSIATVLIFFILTIIIEIETMRPPRDYGQPLPVGSGENQTEPSAKQKPTLKPIQLNVSSIKEAFSPITNVFTTRKPLMQNINDRPNQSRTQLGQSSQSSGVEQNDNQNEHFYLIESLSSNAVSDSSI</sequence>
<comment type="caution">
    <text evidence="3">The sequence shown here is derived from an EMBL/GenBank/DDBJ whole genome shotgun (WGS) entry which is preliminary data.</text>
</comment>
<evidence type="ECO:0000313" key="3">
    <source>
        <dbReference type="EMBL" id="KPM07767.1"/>
    </source>
</evidence>
<evidence type="ECO:0000256" key="2">
    <source>
        <dbReference type="SAM" id="Phobius"/>
    </source>
</evidence>
<keyword evidence="2" id="KW-0812">Transmembrane</keyword>
<feature type="transmembrane region" description="Helical" evidence="2">
    <location>
        <begin position="6"/>
        <end position="24"/>
    </location>
</feature>
<proteinExistence type="predicted"/>
<evidence type="ECO:0000256" key="1">
    <source>
        <dbReference type="SAM" id="MobiDB-lite"/>
    </source>
</evidence>
<feature type="region of interest" description="Disordered" evidence="1">
    <location>
        <begin position="81"/>
        <end position="111"/>
    </location>
</feature>
<keyword evidence="2" id="KW-0472">Membrane</keyword>
<organism evidence="3 4">
    <name type="scientific">Sarcoptes scabiei</name>
    <name type="common">Itch mite</name>
    <name type="synonym">Acarus scabiei</name>
    <dbReference type="NCBI Taxonomy" id="52283"/>
    <lineage>
        <taxon>Eukaryota</taxon>
        <taxon>Metazoa</taxon>
        <taxon>Ecdysozoa</taxon>
        <taxon>Arthropoda</taxon>
        <taxon>Chelicerata</taxon>
        <taxon>Arachnida</taxon>
        <taxon>Acari</taxon>
        <taxon>Acariformes</taxon>
        <taxon>Sarcoptiformes</taxon>
        <taxon>Astigmata</taxon>
        <taxon>Psoroptidia</taxon>
        <taxon>Sarcoptoidea</taxon>
        <taxon>Sarcoptidae</taxon>
        <taxon>Sarcoptinae</taxon>
        <taxon>Sarcoptes</taxon>
    </lineage>
</organism>
<feature type="region of interest" description="Disordered" evidence="1">
    <location>
        <begin position="31"/>
        <end position="58"/>
    </location>
</feature>
<dbReference type="VEuPathDB" id="VectorBase:SSCA001898"/>